<evidence type="ECO:0000313" key="23">
    <source>
        <dbReference type="EMBL" id="AGF49132.1"/>
    </source>
</evidence>
<dbReference type="Gene3D" id="3.30.70.260">
    <property type="match status" value="1"/>
</dbReference>
<dbReference type="InterPro" id="IPR001086">
    <property type="entry name" value="Preph_deHydtase"/>
</dbReference>
<proteinExistence type="predicted"/>
<evidence type="ECO:0000256" key="7">
    <source>
        <dbReference type="ARBA" id="ARBA00013147"/>
    </source>
</evidence>
<dbReference type="eggNOG" id="COG0077">
    <property type="taxonomic scope" value="Bacteria"/>
</dbReference>
<dbReference type="KEGG" id="kga:ST1E_0772"/>
<dbReference type="GO" id="GO:0009094">
    <property type="term" value="P:L-phenylalanine biosynthetic process"/>
    <property type="evidence" value="ECO:0007669"/>
    <property type="project" value="UniProtKB-UniPathway"/>
</dbReference>
<evidence type="ECO:0000256" key="14">
    <source>
        <dbReference type="ARBA" id="ARBA00023239"/>
    </source>
</evidence>
<dbReference type="GO" id="GO:0004664">
    <property type="term" value="F:prephenate dehydratase activity"/>
    <property type="evidence" value="ECO:0007669"/>
    <property type="project" value="UniProtKB-EC"/>
</dbReference>
<dbReference type="Pfam" id="PF01817">
    <property type="entry name" value="CM_2"/>
    <property type="match status" value="1"/>
</dbReference>
<dbReference type="AlphaFoldDB" id="M1LU99"/>
<evidence type="ECO:0000256" key="6">
    <source>
        <dbReference type="ARBA" id="ARBA00012404"/>
    </source>
</evidence>
<dbReference type="PATRIC" id="fig|1208921.3.peg.417"/>
<dbReference type="SMART" id="SM00830">
    <property type="entry name" value="CM_2"/>
    <property type="match status" value="1"/>
</dbReference>
<dbReference type="InterPro" id="IPR036979">
    <property type="entry name" value="CM_dom_sf"/>
</dbReference>
<dbReference type="GO" id="GO:0005737">
    <property type="term" value="C:cytoplasm"/>
    <property type="evidence" value="ECO:0007669"/>
    <property type="project" value="UniProtKB-SubCell"/>
</dbReference>
<dbReference type="EC" id="5.4.99.5" evidence="6"/>
<comment type="pathway">
    <text evidence="4">Amino-acid biosynthesis; L-phenylalanine biosynthesis; phenylpyruvate from prephenate: step 1/1.</text>
</comment>
<dbReference type="NCBIfam" id="NF008865">
    <property type="entry name" value="PRK11898.1"/>
    <property type="match status" value="1"/>
</dbReference>
<dbReference type="Gene3D" id="3.40.190.10">
    <property type="entry name" value="Periplasmic binding protein-like II"/>
    <property type="match status" value="2"/>
</dbReference>
<evidence type="ECO:0000256" key="2">
    <source>
        <dbReference type="ARBA" id="ARBA00002364"/>
    </source>
</evidence>
<dbReference type="CDD" id="cd04905">
    <property type="entry name" value="ACT_CM-PDT"/>
    <property type="match status" value="1"/>
</dbReference>
<evidence type="ECO:0000256" key="1">
    <source>
        <dbReference type="ARBA" id="ARBA00000824"/>
    </source>
</evidence>
<dbReference type="CDD" id="cd13630">
    <property type="entry name" value="PBP2_PDT_1"/>
    <property type="match status" value="1"/>
</dbReference>
<keyword evidence="9" id="KW-0963">Cytoplasm</keyword>
<dbReference type="Pfam" id="PF00800">
    <property type="entry name" value="PDT"/>
    <property type="match status" value="1"/>
</dbReference>
<keyword evidence="11" id="KW-0057">Aromatic amino acid biosynthesis</keyword>
<dbReference type="InterPro" id="IPR010957">
    <property type="entry name" value="G/b/e-P-prot_chorismate_mutase"/>
</dbReference>
<evidence type="ECO:0000256" key="16">
    <source>
        <dbReference type="ARBA" id="ARBA00031175"/>
    </source>
</evidence>
<dbReference type="NCBIfam" id="TIGR01807">
    <property type="entry name" value="CM_P2"/>
    <property type="match status" value="1"/>
</dbReference>
<keyword evidence="10" id="KW-0028">Amino-acid biosynthesis</keyword>
<evidence type="ECO:0000259" key="20">
    <source>
        <dbReference type="PROSITE" id="PS51168"/>
    </source>
</evidence>
<dbReference type="OrthoDB" id="9802281at2"/>
<dbReference type="PROSITE" id="PS00858">
    <property type="entry name" value="PREPHENATE_DEHYDR_2"/>
    <property type="match status" value="1"/>
</dbReference>
<dbReference type="FunFam" id="3.40.190.10:FF:000029">
    <property type="entry name" value="Chorismate mutase/Prephenate dehydratase"/>
    <property type="match status" value="1"/>
</dbReference>
<evidence type="ECO:0000313" key="24">
    <source>
        <dbReference type="Proteomes" id="UP000011658"/>
    </source>
</evidence>
<gene>
    <name evidence="23" type="ORF">ST1E_0772</name>
</gene>
<evidence type="ECO:0000256" key="19">
    <source>
        <dbReference type="PIRSR" id="PIRSR001500-2"/>
    </source>
</evidence>
<evidence type="ECO:0000256" key="9">
    <source>
        <dbReference type="ARBA" id="ARBA00022490"/>
    </source>
</evidence>
<dbReference type="InterPro" id="IPR008242">
    <property type="entry name" value="Chor_mutase/pphenate_deHydtase"/>
</dbReference>
<dbReference type="SUPFAM" id="SSF55021">
    <property type="entry name" value="ACT-like"/>
    <property type="match status" value="1"/>
</dbReference>
<feature type="domain" description="ACT" evidence="22">
    <location>
        <begin position="282"/>
        <end position="359"/>
    </location>
</feature>
<evidence type="ECO:0000259" key="22">
    <source>
        <dbReference type="PROSITE" id="PS51671"/>
    </source>
</evidence>
<dbReference type="PANTHER" id="PTHR21022">
    <property type="entry name" value="PREPHENATE DEHYDRATASE P PROTEIN"/>
    <property type="match status" value="1"/>
</dbReference>
<dbReference type="GO" id="GO:0046417">
    <property type="term" value="P:chorismate metabolic process"/>
    <property type="evidence" value="ECO:0007669"/>
    <property type="project" value="InterPro"/>
</dbReference>
<evidence type="ECO:0000256" key="3">
    <source>
        <dbReference type="ARBA" id="ARBA00004496"/>
    </source>
</evidence>
<dbReference type="PIRSF" id="PIRSF001500">
    <property type="entry name" value="Chor_mut_pdt_Ppr"/>
    <property type="match status" value="1"/>
</dbReference>
<feature type="domain" description="Chorismate mutase" evidence="20">
    <location>
        <begin position="3"/>
        <end position="95"/>
    </location>
</feature>
<dbReference type="PROSITE" id="PS51168">
    <property type="entry name" value="CHORISMATE_MUT_2"/>
    <property type="match status" value="1"/>
</dbReference>
<dbReference type="InterPro" id="IPR002701">
    <property type="entry name" value="CM_II_prokaryot"/>
</dbReference>
<dbReference type="GO" id="GO:0004106">
    <property type="term" value="F:chorismate mutase activity"/>
    <property type="evidence" value="ECO:0007669"/>
    <property type="project" value="UniProtKB-EC"/>
</dbReference>
<keyword evidence="13" id="KW-0413">Isomerase</keyword>
<dbReference type="STRING" id="1208921.ST1E_0772"/>
<evidence type="ECO:0000256" key="8">
    <source>
        <dbReference type="ARBA" id="ARBA00014401"/>
    </source>
</evidence>
<dbReference type="Gene3D" id="1.20.59.10">
    <property type="entry name" value="Chorismate mutase"/>
    <property type="match status" value="1"/>
</dbReference>
<keyword evidence="15" id="KW-0511">Multifunctional enzyme</keyword>
<dbReference type="InterPro" id="IPR002912">
    <property type="entry name" value="ACT_dom"/>
</dbReference>
<evidence type="ECO:0000256" key="15">
    <source>
        <dbReference type="ARBA" id="ARBA00023268"/>
    </source>
</evidence>
<accession>M1LU99</accession>
<dbReference type="SUPFAM" id="SSF53850">
    <property type="entry name" value="Periplasmic binding protein-like II"/>
    <property type="match status" value="1"/>
</dbReference>
<keyword evidence="24" id="KW-1185">Reference proteome</keyword>
<dbReference type="PROSITE" id="PS51171">
    <property type="entry name" value="PREPHENATE_DEHYDR_3"/>
    <property type="match status" value="1"/>
</dbReference>
<dbReference type="PROSITE" id="PS51671">
    <property type="entry name" value="ACT"/>
    <property type="match status" value="1"/>
</dbReference>
<dbReference type="HOGENOM" id="CLU_035008_0_1_4"/>
<dbReference type="UniPathway" id="UPA00121">
    <property type="reaction ID" value="UER00345"/>
</dbReference>
<dbReference type="InterPro" id="IPR045865">
    <property type="entry name" value="ACT-like_dom_sf"/>
</dbReference>
<dbReference type="eggNOG" id="COG1605">
    <property type="taxonomic scope" value="Bacteria"/>
</dbReference>
<dbReference type="RefSeq" id="WP_015389616.1">
    <property type="nucleotide sequence ID" value="NC_020284.1"/>
</dbReference>
<keyword evidence="14 23" id="KW-0456">Lyase</keyword>
<evidence type="ECO:0000256" key="13">
    <source>
        <dbReference type="ARBA" id="ARBA00023235"/>
    </source>
</evidence>
<keyword evidence="12" id="KW-0584">Phenylalanine biosynthesis</keyword>
<dbReference type="Proteomes" id="UP000011658">
    <property type="component" value="Chromosome"/>
</dbReference>
<protein>
    <recommendedName>
        <fullName evidence="8">Bifunctional chorismate mutase/prephenate dehydratase</fullName>
        <ecNumber evidence="7">4.2.1.51</ecNumber>
        <ecNumber evidence="6">5.4.99.5</ecNumber>
    </recommendedName>
    <alternativeName>
        <fullName evidence="17">Chorismate mutase-prephenate dehydratase</fullName>
    </alternativeName>
    <alternativeName>
        <fullName evidence="16">p-protein</fullName>
    </alternativeName>
</protein>
<dbReference type="SUPFAM" id="SSF48600">
    <property type="entry name" value="Chorismate mutase II"/>
    <property type="match status" value="1"/>
</dbReference>
<dbReference type="UniPathway" id="UPA00120">
    <property type="reaction ID" value="UER00203"/>
</dbReference>
<evidence type="ECO:0000256" key="11">
    <source>
        <dbReference type="ARBA" id="ARBA00023141"/>
    </source>
</evidence>
<comment type="catalytic activity">
    <reaction evidence="18">
        <text>prephenate + H(+) = 3-phenylpyruvate + CO2 + H2O</text>
        <dbReference type="Rhea" id="RHEA:21648"/>
        <dbReference type="ChEBI" id="CHEBI:15377"/>
        <dbReference type="ChEBI" id="CHEBI:15378"/>
        <dbReference type="ChEBI" id="CHEBI:16526"/>
        <dbReference type="ChEBI" id="CHEBI:18005"/>
        <dbReference type="ChEBI" id="CHEBI:29934"/>
        <dbReference type="EC" id="4.2.1.51"/>
    </reaction>
</comment>
<comment type="function">
    <text evidence="2">Catalyzes the Claisen rearrangement of chorismate to prephenate and the decarboxylation/dehydration of prephenate to phenylpyruvate.</text>
</comment>
<sequence>MDNVLLSRLAPLRDKIDYIDEQILDLLNRRSKVVVEVGKIKHCMHIDSPVLRPERESQVIDKLKKINKGPFQNKSIESVWVEIMSACRNLEKPMTVSYLGPKGSFSEQAAFEHFGHTIDCLPCSSFDDVVHAIEIGNADAGMIPIENSIEGAVNRSLDLLLNTNLKIMGERSLIINHCLLTKNGNMDGVEKIMAHPQALAQCQMWLNKNYPGLVRIAASSNSEAASIASKDYKVAAIAGEVASRAWGLSIVHSKIQDDSNNRTRFVSLGNIESLPSSRDKTSLILSVPNRACAVYEMIEPFASNSVSMTRFESRPARTGQWEYYFYIDILGHKDEPNVLKALEKLKSSVAFFKLLGSYPAQ</sequence>
<organism evidence="23 24">
    <name type="scientific">Candidatus Kinetoplastidibacterium galati TCC219</name>
    <dbReference type="NCBI Taxonomy" id="1208921"/>
    <lineage>
        <taxon>Bacteria</taxon>
        <taxon>Pseudomonadati</taxon>
        <taxon>Pseudomonadota</taxon>
        <taxon>Betaproteobacteria</taxon>
        <taxon>Candidatus Kinetoplastidibacterium</taxon>
    </lineage>
</organism>
<dbReference type="EMBL" id="CP003806">
    <property type="protein sequence ID" value="AGF49132.1"/>
    <property type="molecule type" value="Genomic_DNA"/>
</dbReference>
<comment type="catalytic activity">
    <reaction evidence="1">
        <text>chorismate = prephenate</text>
        <dbReference type="Rhea" id="RHEA:13897"/>
        <dbReference type="ChEBI" id="CHEBI:29748"/>
        <dbReference type="ChEBI" id="CHEBI:29934"/>
        <dbReference type="EC" id="5.4.99.5"/>
    </reaction>
</comment>
<evidence type="ECO:0000256" key="5">
    <source>
        <dbReference type="ARBA" id="ARBA00004817"/>
    </source>
</evidence>
<evidence type="ECO:0000256" key="18">
    <source>
        <dbReference type="ARBA" id="ARBA00047848"/>
    </source>
</evidence>
<dbReference type="InterPro" id="IPR036263">
    <property type="entry name" value="Chorismate_II_sf"/>
</dbReference>
<name>M1LU99_9PROT</name>
<evidence type="ECO:0000259" key="21">
    <source>
        <dbReference type="PROSITE" id="PS51171"/>
    </source>
</evidence>
<comment type="pathway">
    <text evidence="5">Metabolic intermediate biosynthesis; prephenate biosynthesis; prephenate from chorismate: step 1/1.</text>
</comment>
<feature type="domain" description="Prephenate dehydratase" evidence="21">
    <location>
        <begin position="95"/>
        <end position="270"/>
    </location>
</feature>
<dbReference type="FunFam" id="3.40.190.10:FF:000034">
    <property type="entry name" value="Chorismate mutase/prephenate dehydratase"/>
    <property type="match status" value="1"/>
</dbReference>
<dbReference type="InterPro" id="IPR018528">
    <property type="entry name" value="Preph_deHydtase_CS"/>
</dbReference>
<feature type="site" description="Essential for prephenate dehydratase activity" evidence="19">
    <location>
        <position position="263"/>
    </location>
</feature>
<evidence type="ECO:0000256" key="4">
    <source>
        <dbReference type="ARBA" id="ARBA00004741"/>
    </source>
</evidence>
<evidence type="ECO:0000256" key="17">
    <source>
        <dbReference type="ARBA" id="ARBA00031520"/>
    </source>
</evidence>
<evidence type="ECO:0000256" key="12">
    <source>
        <dbReference type="ARBA" id="ARBA00023222"/>
    </source>
</evidence>
<reference evidence="23 24" key="1">
    <citation type="journal article" date="2013" name="Genome Biol. Evol.">
        <title>Genome evolution and phylogenomic analysis of candidatus kinetoplastibacterium, the betaproteobacterial endosymbionts of strigomonas and angomonas.</title>
        <authorList>
            <person name="Alves J.M."/>
            <person name="Serrano M.G."/>
            <person name="Maia da Silva F."/>
            <person name="Voegtly L.J."/>
            <person name="Matveyev A.V."/>
            <person name="Teixeira M.M."/>
            <person name="Camargo E.P."/>
            <person name="Buck G.A."/>
        </authorList>
    </citation>
    <scope>NUCLEOTIDE SEQUENCE [LARGE SCALE GENOMIC DNA]</scope>
    <source>
        <strain evidence="23 24">TCC219</strain>
    </source>
</reference>
<evidence type="ECO:0000256" key="10">
    <source>
        <dbReference type="ARBA" id="ARBA00022605"/>
    </source>
</evidence>
<comment type="subcellular location">
    <subcellularLocation>
        <location evidence="3">Cytoplasm</location>
    </subcellularLocation>
</comment>
<dbReference type="PANTHER" id="PTHR21022:SF19">
    <property type="entry name" value="PREPHENATE DEHYDRATASE-RELATED"/>
    <property type="match status" value="1"/>
</dbReference>
<dbReference type="EC" id="4.2.1.51" evidence="7"/>